<reference evidence="1" key="1">
    <citation type="journal article" date="2020" name="bioRxiv">
        <title>Chromosome-level reference genome of the European wasp spider Argiope bruennichi: a resource for studies on range expansion and evolutionary adaptation.</title>
        <authorList>
            <person name="Sheffer M.M."/>
            <person name="Hoppe A."/>
            <person name="Krehenwinkel H."/>
            <person name="Uhl G."/>
            <person name="Kuss A.W."/>
            <person name="Jensen L."/>
            <person name="Jensen C."/>
            <person name="Gillespie R.G."/>
            <person name="Hoff K.J."/>
            <person name="Prost S."/>
        </authorList>
    </citation>
    <scope>NUCLEOTIDE SEQUENCE</scope>
</reference>
<sequence>MKSWNPIKSDALKKAVRKKTDKSLNSEMKLSNFPKKEFSMRIRGISFIPSNQVQLCSYQAISSYAHTIVEYPVVECVMLWYWNSGYRSSVRNVYDVGTTSAGMGNVCGVGIAKAMQELLMCVCVLLELWGPCRRVGNVCGVGMVGVGAGVGNVCGVGMVRVGAGVRNVLEWLGSVQEWVMCWNGWGRCRSGHSFQFPDNIESRPNFLDRNLE</sequence>
<keyword evidence="2" id="KW-1185">Reference proteome</keyword>
<accession>A0A8T0F7S0</accession>
<comment type="caution">
    <text evidence="1">The sequence shown here is derived from an EMBL/GenBank/DDBJ whole genome shotgun (WGS) entry which is preliminary data.</text>
</comment>
<evidence type="ECO:0000313" key="1">
    <source>
        <dbReference type="EMBL" id="KAF8786378.1"/>
    </source>
</evidence>
<gene>
    <name evidence="1" type="ORF">HNY73_008099</name>
</gene>
<organism evidence="1 2">
    <name type="scientific">Argiope bruennichi</name>
    <name type="common">Wasp spider</name>
    <name type="synonym">Aranea bruennichi</name>
    <dbReference type="NCBI Taxonomy" id="94029"/>
    <lineage>
        <taxon>Eukaryota</taxon>
        <taxon>Metazoa</taxon>
        <taxon>Ecdysozoa</taxon>
        <taxon>Arthropoda</taxon>
        <taxon>Chelicerata</taxon>
        <taxon>Arachnida</taxon>
        <taxon>Araneae</taxon>
        <taxon>Araneomorphae</taxon>
        <taxon>Entelegynae</taxon>
        <taxon>Araneoidea</taxon>
        <taxon>Araneidae</taxon>
        <taxon>Argiope</taxon>
    </lineage>
</organism>
<dbReference type="EMBL" id="JABXBU010000015">
    <property type="protein sequence ID" value="KAF8786378.1"/>
    <property type="molecule type" value="Genomic_DNA"/>
</dbReference>
<dbReference type="AlphaFoldDB" id="A0A8T0F7S0"/>
<proteinExistence type="predicted"/>
<evidence type="ECO:0000313" key="2">
    <source>
        <dbReference type="Proteomes" id="UP000807504"/>
    </source>
</evidence>
<name>A0A8T0F7S0_ARGBR</name>
<reference evidence="1" key="2">
    <citation type="submission" date="2020-06" db="EMBL/GenBank/DDBJ databases">
        <authorList>
            <person name="Sheffer M."/>
        </authorList>
    </citation>
    <scope>NUCLEOTIDE SEQUENCE</scope>
</reference>
<protein>
    <submittedName>
        <fullName evidence="1">Uncharacterized protein</fullName>
    </submittedName>
</protein>
<dbReference type="Proteomes" id="UP000807504">
    <property type="component" value="Unassembled WGS sequence"/>
</dbReference>